<sequence length="151" mass="16835">MNATPQNQASIRQAEPEDILTLTEFIRPFVTSGRLLPRTETELQELIAHGFLAVQNEIIVGFAALEIYSSKLAEIRSLAVANEVQGQGIGRLLVQSCVDRAHRENILEVLAITSEENFFQACGFDFTLPGEKKALFLQTRDMINNENEETA</sequence>
<dbReference type="EC" id="2.3.1.1" evidence="4"/>
<name>A0A3B1E801_9ZZZZ</name>
<evidence type="ECO:0000256" key="1">
    <source>
        <dbReference type="ARBA" id="ARBA00022679"/>
    </source>
</evidence>
<dbReference type="AlphaFoldDB" id="A0A3B1E801"/>
<gene>
    <name evidence="4" type="ORF">MNBD_PLANCTO02-2423</name>
</gene>
<dbReference type="CDD" id="cd04301">
    <property type="entry name" value="NAT_SF"/>
    <property type="match status" value="1"/>
</dbReference>
<keyword evidence="1 4" id="KW-0808">Transferase</keyword>
<reference evidence="4" key="1">
    <citation type="submission" date="2018-06" db="EMBL/GenBank/DDBJ databases">
        <authorList>
            <person name="Zhirakovskaya E."/>
        </authorList>
    </citation>
    <scope>NUCLEOTIDE SEQUENCE</scope>
</reference>
<dbReference type="InterPro" id="IPR000182">
    <property type="entry name" value="GNAT_dom"/>
</dbReference>
<dbReference type="InterPro" id="IPR050832">
    <property type="entry name" value="Bact_Acetyltransf"/>
</dbReference>
<dbReference type="InterPro" id="IPR016181">
    <property type="entry name" value="Acyl_CoA_acyltransferase"/>
</dbReference>
<dbReference type="PANTHER" id="PTHR43877">
    <property type="entry name" value="AMINOALKYLPHOSPHONATE N-ACETYLTRANSFERASE-RELATED-RELATED"/>
    <property type="match status" value="1"/>
</dbReference>
<protein>
    <submittedName>
        <fullName evidence="4">Probable N-acetylglutamate synthase</fullName>
        <ecNumber evidence="4">2.3.1.1</ecNumber>
    </submittedName>
</protein>
<feature type="domain" description="N-acetyltransferase" evidence="3">
    <location>
        <begin position="9"/>
        <end position="141"/>
    </location>
</feature>
<dbReference type="Pfam" id="PF00583">
    <property type="entry name" value="Acetyltransf_1"/>
    <property type="match status" value="1"/>
</dbReference>
<evidence type="ECO:0000313" key="4">
    <source>
        <dbReference type="EMBL" id="VAX40397.1"/>
    </source>
</evidence>
<evidence type="ECO:0000256" key="2">
    <source>
        <dbReference type="ARBA" id="ARBA00023315"/>
    </source>
</evidence>
<dbReference type="SUPFAM" id="SSF55729">
    <property type="entry name" value="Acyl-CoA N-acyltransferases (Nat)"/>
    <property type="match status" value="1"/>
</dbReference>
<dbReference type="EMBL" id="UOGL01000436">
    <property type="protein sequence ID" value="VAX40397.1"/>
    <property type="molecule type" value="Genomic_DNA"/>
</dbReference>
<accession>A0A3B1E801</accession>
<keyword evidence="2 4" id="KW-0012">Acyltransferase</keyword>
<evidence type="ECO:0000259" key="3">
    <source>
        <dbReference type="PROSITE" id="PS51186"/>
    </source>
</evidence>
<dbReference type="GO" id="GO:0016747">
    <property type="term" value="F:acyltransferase activity, transferring groups other than amino-acyl groups"/>
    <property type="evidence" value="ECO:0007669"/>
    <property type="project" value="InterPro"/>
</dbReference>
<dbReference type="Gene3D" id="3.40.630.30">
    <property type="match status" value="1"/>
</dbReference>
<dbReference type="PROSITE" id="PS51186">
    <property type="entry name" value="GNAT"/>
    <property type="match status" value="1"/>
</dbReference>
<organism evidence="4">
    <name type="scientific">hydrothermal vent metagenome</name>
    <dbReference type="NCBI Taxonomy" id="652676"/>
    <lineage>
        <taxon>unclassified sequences</taxon>
        <taxon>metagenomes</taxon>
        <taxon>ecological metagenomes</taxon>
    </lineage>
</organism>
<dbReference type="PANTHER" id="PTHR43877:SF8">
    <property type="entry name" value="N-ACETYLGLUTAMATE SYNTHASE-RELATED"/>
    <property type="match status" value="1"/>
</dbReference>
<proteinExistence type="predicted"/>